<accession>A0ABP8HK57</accession>
<feature type="signal peptide" evidence="1">
    <location>
        <begin position="1"/>
        <end position="30"/>
    </location>
</feature>
<protein>
    <recommendedName>
        <fullName evidence="4">DUF4412 domain-containing protein</fullName>
    </recommendedName>
</protein>
<reference evidence="3" key="1">
    <citation type="journal article" date="2019" name="Int. J. Syst. Evol. Microbiol.">
        <title>The Global Catalogue of Microorganisms (GCM) 10K type strain sequencing project: providing services to taxonomists for standard genome sequencing and annotation.</title>
        <authorList>
            <consortium name="The Broad Institute Genomics Platform"/>
            <consortium name="The Broad Institute Genome Sequencing Center for Infectious Disease"/>
            <person name="Wu L."/>
            <person name="Ma J."/>
        </authorList>
    </citation>
    <scope>NUCLEOTIDE SEQUENCE [LARGE SCALE GENOMIC DNA]</scope>
    <source>
        <strain evidence="3">JCM 17666</strain>
    </source>
</reference>
<sequence length="242" mass="25426">MTLRPAMLRLAAALRAGVLASLLLPALAWAGGTARLQAVDQDGKQVSATVEYAGSSLRAASPQQPNAYLLARGGKVYNVANVNGKTVVMDAADMMRMAGTLMPSPTVAIEQVRAVRALDPTSRRETVAGIAGTVYTLSYEDGRGNPRTEELVLARDTRANEFTAATVQLGRTLASVTGTRIPAGAEQLLTRIVDEGQGLLRFGNRFALISIDGATPPSSRFELPAGSLQVPDLGNLLQGLGR</sequence>
<dbReference type="RefSeq" id="WP_345251684.1">
    <property type="nucleotide sequence ID" value="NZ_BAABFO010000025.1"/>
</dbReference>
<proteinExistence type="predicted"/>
<dbReference type="Proteomes" id="UP001501671">
    <property type="component" value="Unassembled WGS sequence"/>
</dbReference>
<gene>
    <name evidence="2" type="ORF">GCM10023144_40190</name>
</gene>
<evidence type="ECO:0000313" key="2">
    <source>
        <dbReference type="EMBL" id="GAA4340458.1"/>
    </source>
</evidence>
<dbReference type="EMBL" id="BAABFO010000025">
    <property type="protein sequence ID" value="GAA4340458.1"/>
    <property type="molecule type" value="Genomic_DNA"/>
</dbReference>
<organism evidence="2 3">
    <name type="scientific">Pigmentiphaga soli</name>
    <dbReference type="NCBI Taxonomy" id="1007095"/>
    <lineage>
        <taxon>Bacteria</taxon>
        <taxon>Pseudomonadati</taxon>
        <taxon>Pseudomonadota</taxon>
        <taxon>Betaproteobacteria</taxon>
        <taxon>Burkholderiales</taxon>
        <taxon>Alcaligenaceae</taxon>
        <taxon>Pigmentiphaga</taxon>
    </lineage>
</organism>
<evidence type="ECO:0008006" key="4">
    <source>
        <dbReference type="Google" id="ProtNLM"/>
    </source>
</evidence>
<feature type="chain" id="PRO_5046099946" description="DUF4412 domain-containing protein" evidence="1">
    <location>
        <begin position="31"/>
        <end position="242"/>
    </location>
</feature>
<comment type="caution">
    <text evidence="2">The sequence shown here is derived from an EMBL/GenBank/DDBJ whole genome shotgun (WGS) entry which is preliminary data.</text>
</comment>
<name>A0ABP8HK57_9BURK</name>
<evidence type="ECO:0000313" key="3">
    <source>
        <dbReference type="Proteomes" id="UP001501671"/>
    </source>
</evidence>
<evidence type="ECO:0000256" key="1">
    <source>
        <dbReference type="SAM" id="SignalP"/>
    </source>
</evidence>
<keyword evidence="1" id="KW-0732">Signal</keyword>
<keyword evidence="3" id="KW-1185">Reference proteome</keyword>